<accession>A0A2A9EZI0</accession>
<keyword evidence="1" id="KW-0812">Transmembrane</keyword>
<gene>
    <name evidence="2" type="ORF">ATJ88_3000</name>
</gene>
<sequence length="159" mass="17372">MPIDQTLSRVDDDLAHGRVLPAVNRLRSLAHGRPDRLDVRERLAAVYRSQGETAQAGRWSYLAEHADPAEVAAFERQFRTPGGRLRAIAWDGDDDTLGPLARTRLRSLHDAAAQEPQDAADDVRTARFEWGCLGIAVAVLGLTALAVVGLVTVVRWTLG</sequence>
<proteinExistence type="predicted"/>
<feature type="transmembrane region" description="Helical" evidence="1">
    <location>
        <begin position="133"/>
        <end position="158"/>
    </location>
</feature>
<comment type="caution">
    <text evidence="2">The sequence shown here is derived from an EMBL/GenBank/DDBJ whole genome shotgun (WGS) entry which is preliminary data.</text>
</comment>
<evidence type="ECO:0000256" key="1">
    <source>
        <dbReference type="SAM" id="Phobius"/>
    </source>
</evidence>
<reference evidence="2 3" key="1">
    <citation type="submission" date="2017-10" db="EMBL/GenBank/DDBJ databases">
        <title>Sequencing the genomes of 1000 actinobacteria strains.</title>
        <authorList>
            <person name="Klenk H.-P."/>
        </authorList>
    </citation>
    <scope>NUCLEOTIDE SEQUENCE [LARGE SCALE GENOMIC DNA]</scope>
    <source>
        <strain evidence="2 3">DSM 21863</strain>
    </source>
</reference>
<name>A0A2A9EZI0_9MICO</name>
<dbReference type="InterPro" id="IPR046491">
    <property type="entry name" value="DUF6584"/>
</dbReference>
<keyword evidence="1" id="KW-0472">Membrane</keyword>
<dbReference type="OrthoDB" id="3381914at2"/>
<keyword evidence="1" id="KW-1133">Transmembrane helix</keyword>
<keyword evidence="3" id="KW-1185">Reference proteome</keyword>
<dbReference type="RefSeq" id="WP_098464505.1">
    <property type="nucleotide sequence ID" value="NZ_PDJJ01000001.1"/>
</dbReference>
<dbReference type="Pfam" id="PF20225">
    <property type="entry name" value="DUF6584"/>
    <property type="match status" value="1"/>
</dbReference>
<dbReference type="AlphaFoldDB" id="A0A2A9EZI0"/>
<evidence type="ECO:0000313" key="2">
    <source>
        <dbReference type="EMBL" id="PFG44278.1"/>
    </source>
</evidence>
<evidence type="ECO:0000313" key="3">
    <source>
        <dbReference type="Proteomes" id="UP000224130"/>
    </source>
</evidence>
<dbReference type="Proteomes" id="UP000224130">
    <property type="component" value="Unassembled WGS sequence"/>
</dbReference>
<dbReference type="EMBL" id="PDJJ01000001">
    <property type="protein sequence ID" value="PFG44278.1"/>
    <property type="molecule type" value="Genomic_DNA"/>
</dbReference>
<protein>
    <submittedName>
        <fullName evidence="2">Uncharacterized protein</fullName>
    </submittedName>
</protein>
<organism evidence="2 3">
    <name type="scientific">Isoptericola jiangsuensis</name>
    <dbReference type="NCBI Taxonomy" id="548579"/>
    <lineage>
        <taxon>Bacteria</taxon>
        <taxon>Bacillati</taxon>
        <taxon>Actinomycetota</taxon>
        <taxon>Actinomycetes</taxon>
        <taxon>Micrococcales</taxon>
        <taxon>Promicromonosporaceae</taxon>
        <taxon>Isoptericola</taxon>
    </lineage>
</organism>